<dbReference type="GO" id="GO:0000049">
    <property type="term" value="F:tRNA binding"/>
    <property type="evidence" value="ECO:0007669"/>
    <property type="project" value="UniProtKB-UniRule"/>
</dbReference>
<keyword evidence="10" id="KW-1185">Reference proteome</keyword>
<keyword evidence="3 7" id="KW-0540">Nuclease</keyword>
<dbReference type="InterPro" id="IPR000100">
    <property type="entry name" value="RNase_P"/>
</dbReference>
<dbReference type="GO" id="GO:0004526">
    <property type="term" value="F:ribonuclease P activity"/>
    <property type="evidence" value="ECO:0007669"/>
    <property type="project" value="UniProtKB-UniRule"/>
</dbReference>
<dbReference type="PANTHER" id="PTHR33992">
    <property type="entry name" value="RIBONUCLEASE P PROTEIN COMPONENT"/>
    <property type="match status" value="1"/>
</dbReference>
<evidence type="ECO:0000256" key="3">
    <source>
        <dbReference type="ARBA" id="ARBA00022722"/>
    </source>
</evidence>
<proteinExistence type="inferred from homology"/>
<evidence type="ECO:0000256" key="4">
    <source>
        <dbReference type="ARBA" id="ARBA00022759"/>
    </source>
</evidence>
<evidence type="ECO:0000313" key="9">
    <source>
        <dbReference type="EMBL" id="TSD55678.1"/>
    </source>
</evidence>
<dbReference type="InterPro" id="IPR020539">
    <property type="entry name" value="RNase_P_CS"/>
</dbReference>
<comment type="catalytic activity">
    <reaction evidence="7">
        <text>Endonucleolytic cleavage of RNA, removing 5'-extranucleotides from tRNA precursor.</text>
        <dbReference type="EC" id="3.1.26.5"/>
    </reaction>
</comment>
<dbReference type="PANTHER" id="PTHR33992:SF1">
    <property type="entry name" value="RIBONUCLEASE P PROTEIN COMPONENT"/>
    <property type="match status" value="1"/>
</dbReference>
<sequence length="115" mass="12866">MLARAHRMRDGDTFRHVIRRGRKGATPALVVHAMAPTEPTDSSVGFVVSKAVGGAVQRNQVKRRLRHLMRERVSEFAEPQWVVVRALRPAAEASSAELGEHLDRALARIAERKPR</sequence>
<dbReference type="PROSITE" id="PS00648">
    <property type="entry name" value="RIBONUCLEASE_P"/>
    <property type="match status" value="1"/>
</dbReference>
<name>A0A554RNI8_9ACTN</name>
<dbReference type="EC" id="3.1.26.5" evidence="7 8"/>
<dbReference type="Proteomes" id="UP000316988">
    <property type="component" value="Unassembled WGS sequence"/>
</dbReference>
<keyword evidence="2 7" id="KW-0819">tRNA processing</keyword>
<evidence type="ECO:0000313" key="10">
    <source>
        <dbReference type="Proteomes" id="UP000316988"/>
    </source>
</evidence>
<evidence type="ECO:0000256" key="5">
    <source>
        <dbReference type="ARBA" id="ARBA00022801"/>
    </source>
</evidence>
<evidence type="ECO:0000256" key="2">
    <source>
        <dbReference type="ARBA" id="ARBA00022694"/>
    </source>
</evidence>
<keyword evidence="5 7" id="KW-0378">Hydrolase</keyword>
<accession>A0A554RNI8</accession>
<dbReference type="Pfam" id="PF00825">
    <property type="entry name" value="Ribonuclease_P"/>
    <property type="match status" value="1"/>
</dbReference>
<dbReference type="GO" id="GO:0030677">
    <property type="term" value="C:ribonuclease P complex"/>
    <property type="evidence" value="ECO:0007669"/>
    <property type="project" value="TreeGrafter"/>
</dbReference>
<evidence type="ECO:0000256" key="6">
    <source>
        <dbReference type="ARBA" id="ARBA00022884"/>
    </source>
</evidence>
<comment type="function">
    <text evidence="1 7">RNaseP catalyzes the removal of the 5'-leader sequence from pre-tRNA to produce the mature 5'-terminus. It can also cleave other RNA substrates such as 4.5S RNA. The protein component plays an auxiliary but essential role in vivo by binding to the 5'-leader sequence and broadening the substrate specificity of the ribozyme.</text>
</comment>
<keyword evidence="4 7" id="KW-0255">Endonuclease</keyword>
<dbReference type="HAMAP" id="MF_00227">
    <property type="entry name" value="RNase_P"/>
    <property type="match status" value="1"/>
</dbReference>
<dbReference type="SUPFAM" id="SSF54211">
    <property type="entry name" value="Ribosomal protein S5 domain 2-like"/>
    <property type="match status" value="1"/>
</dbReference>
<dbReference type="GO" id="GO:0042781">
    <property type="term" value="F:3'-tRNA processing endoribonuclease activity"/>
    <property type="evidence" value="ECO:0007669"/>
    <property type="project" value="TreeGrafter"/>
</dbReference>
<dbReference type="AlphaFoldDB" id="A0A554RNI8"/>
<organism evidence="9 10">
    <name type="scientific">Aeromicrobium piscarium</name>
    <dbReference type="NCBI Taxonomy" id="2590901"/>
    <lineage>
        <taxon>Bacteria</taxon>
        <taxon>Bacillati</taxon>
        <taxon>Actinomycetota</taxon>
        <taxon>Actinomycetes</taxon>
        <taxon>Propionibacteriales</taxon>
        <taxon>Nocardioidaceae</taxon>
        <taxon>Aeromicrobium</taxon>
    </lineage>
</organism>
<reference evidence="9 10" key="1">
    <citation type="submission" date="2019-07" db="EMBL/GenBank/DDBJ databases">
        <authorList>
            <person name="Zhao L.H."/>
        </authorList>
    </citation>
    <scope>NUCLEOTIDE SEQUENCE [LARGE SCALE GENOMIC DNA]</scope>
    <source>
        <strain evidence="9 10">Co35</strain>
    </source>
</reference>
<dbReference type="NCBIfam" id="TIGR00188">
    <property type="entry name" value="rnpA"/>
    <property type="match status" value="1"/>
</dbReference>
<dbReference type="InterPro" id="IPR014721">
    <property type="entry name" value="Ribsml_uS5_D2-typ_fold_subgr"/>
</dbReference>
<keyword evidence="6 7" id="KW-0694">RNA-binding</keyword>
<protein>
    <recommendedName>
        <fullName evidence="7 8">Ribonuclease P protein component</fullName>
        <shortName evidence="7">RNase P protein</shortName>
        <shortName evidence="7">RNaseP protein</shortName>
        <ecNumber evidence="7 8">3.1.26.5</ecNumber>
    </recommendedName>
    <alternativeName>
        <fullName evidence="7">Protein C5</fullName>
    </alternativeName>
</protein>
<comment type="similarity">
    <text evidence="7">Belongs to the RnpA family.</text>
</comment>
<dbReference type="Gene3D" id="3.30.230.10">
    <property type="match status" value="1"/>
</dbReference>
<comment type="subunit">
    <text evidence="7">Consists of a catalytic RNA component (M1 or rnpB) and a protein subunit.</text>
</comment>
<dbReference type="InterPro" id="IPR020568">
    <property type="entry name" value="Ribosomal_Su5_D2-typ_SF"/>
</dbReference>
<evidence type="ECO:0000256" key="7">
    <source>
        <dbReference type="HAMAP-Rule" id="MF_00227"/>
    </source>
</evidence>
<dbReference type="GO" id="GO:0001682">
    <property type="term" value="P:tRNA 5'-leader removal"/>
    <property type="evidence" value="ECO:0007669"/>
    <property type="project" value="UniProtKB-UniRule"/>
</dbReference>
<evidence type="ECO:0000256" key="1">
    <source>
        <dbReference type="ARBA" id="ARBA00002663"/>
    </source>
</evidence>
<gene>
    <name evidence="7 9" type="primary">rnpA</name>
    <name evidence="9" type="ORF">FNM00_16495</name>
</gene>
<dbReference type="EMBL" id="VLNT01000021">
    <property type="protein sequence ID" value="TSD55678.1"/>
    <property type="molecule type" value="Genomic_DNA"/>
</dbReference>
<evidence type="ECO:0000256" key="8">
    <source>
        <dbReference type="NCBIfam" id="TIGR00188"/>
    </source>
</evidence>
<dbReference type="RefSeq" id="WP_143914638.1">
    <property type="nucleotide sequence ID" value="NZ_VLNT01000021.1"/>
</dbReference>
<comment type="caution">
    <text evidence="9">The sequence shown here is derived from an EMBL/GenBank/DDBJ whole genome shotgun (WGS) entry which is preliminary data.</text>
</comment>
<dbReference type="OrthoDB" id="196964at2"/>